<evidence type="ECO:0000256" key="2">
    <source>
        <dbReference type="SAM" id="MobiDB-lite"/>
    </source>
</evidence>
<organism evidence="4 5">
    <name type="scientific">Dentiradicibacter hellwigii</name>
    <dbReference type="NCBI Taxonomy" id="3149053"/>
    <lineage>
        <taxon>Bacteria</taxon>
        <taxon>Pseudomonadati</taxon>
        <taxon>Pseudomonadota</taxon>
        <taxon>Betaproteobacteria</taxon>
        <taxon>Rhodocyclales</taxon>
        <taxon>Rhodocyclaceae</taxon>
        <taxon>Dentiradicibacter</taxon>
    </lineage>
</organism>
<dbReference type="Proteomes" id="UP001574673">
    <property type="component" value="Unassembled WGS sequence"/>
</dbReference>
<feature type="domain" description="SpoVT-AbrB" evidence="3">
    <location>
        <begin position="5"/>
        <end position="47"/>
    </location>
</feature>
<proteinExistence type="predicted"/>
<dbReference type="Gene3D" id="2.10.260.10">
    <property type="match status" value="1"/>
</dbReference>
<dbReference type="SUPFAM" id="SSF89447">
    <property type="entry name" value="AbrB/MazE/MraZ-like"/>
    <property type="match status" value="1"/>
</dbReference>
<dbReference type="InterPro" id="IPR007159">
    <property type="entry name" value="SpoVT-AbrB_dom"/>
</dbReference>
<dbReference type="EMBL" id="JBEUWX010000002">
    <property type="protein sequence ID" value="MFA9949269.1"/>
    <property type="molecule type" value="Genomic_DNA"/>
</dbReference>
<dbReference type="PROSITE" id="PS51740">
    <property type="entry name" value="SPOVT_ABRB"/>
    <property type="match status" value="1"/>
</dbReference>
<accession>A0ABV4UD24</accession>
<dbReference type="RefSeq" id="WP_418890414.1">
    <property type="nucleotide sequence ID" value="NZ_JBEUWX010000002.1"/>
</dbReference>
<evidence type="ECO:0000313" key="5">
    <source>
        <dbReference type="Proteomes" id="UP001574673"/>
    </source>
</evidence>
<reference evidence="5" key="1">
    <citation type="submission" date="2024-06" db="EMBL/GenBank/DDBJ databases">
        <title>Radixoralia hellwigii gen. nov., sp nov., isolated from a root canal in the human oral cavity.</title>
        <authorList>
            <person name="Bartsch S."/>
            <person name="Wittmer A."/>
            <person name="Schulz A.-K."/>
            <person name="Neumann-Schaal M."/>
            <person name="Wolf J."/>
            <person name="Gronow S."/>
            <person name="Tennert C."/>
            <person name="Haecker G."/>
            <person name="Cieplik F."/>
            <person name="Al-Ahmad A."/>
        </authorList>
    </citation>
    <scope>NUCLEOTIDE SEQUENCE [LARGE SCALE GENOMIC DNA]</scope>
    <source>
        <strain evidence="5">Wk13</strain>
    </source>
</reference>
<dbReference type="InterPro" id="IPR037914">
    <property type="entry name" value="SpoVT-AbrB_sf"/>
</dbReference>
<evidence type="ECO:0000313" key="4">
    <source>
        <dbReference type="EMBL" id="MFA9949269.1"/>
    </source>
</evidence>
<keyword evidence="5" id="KW-1185">Reference proteome</keyword>
<comment type="caution">
    <text evidence="4">The sequence shown here is derived from an EMBL/GenBank/DDBJ whole genome shotgun (WGS) entry which is preliminary data.</text>
</comment>
<evidence type="ECO:0000259" key="3">
    <source>
        <dbReference type="PROSITE" id="PS51740"/>
    </source>
</evidence>
<gene>
    <name evidence="4" type="primary">vapB</name>
    <name evidence="4" type="ORF">ABCS64_02810</name>
</gene>
<dbReference type="NCBIfam" id="NF040493">
    <property type="entry name" value="TA_anti_VapB"/>
    <property type="match status" value="1"/>
</dbReference>
<evidence type="ECO:0000256" key="1">
    <source>
        <dbReference type="PROSITE-ProRule" id="PRU01076"/>
    </source>
</evidence>
<feature type="region of interest" description="Disordered" evidence="2">
    <location>
        <begin position="67"/>
        <end position="86"/>
    </location>
</feature>
<protein>
    <submittedName>
        <fullName evidence="4">Type II toxin-antitoxin system VapB family antitoxin</fullName>
    </submittedName>
</protein>
<sequence>MSQVAKLFINGRSQAVRLPAAYRFDTKEVFIRKDQETGDVILSRKPATWDGFFAALKEAHVPADFLDEKERSQGIHDRDPFEDYQE</sequence>
<name>A0ABV4UD24_9RHOO</name>
<dbReference type="InterPro" id="IPR047976">
    <property type="entry name" value="Anti_VapB2-like"/>
</dbReference>
<keyword evidence="1" id="KW-0238">DNA-binding</keyword>